<evidence type="ECO:0000313" key="2">
    <source>
        <dbReference type="EMBL" id="RIM93363.1"/>
    </source>
</evidence>
<dbReference type="RefSeq" id="WP_119554630.1">
    <property type="nucleotide sequence ID" value="NZ_QXTZ01000003.1"/>
</dbReference>
<evidence type="ECO:0000313" key="3">
    <source>
        <dbReference type="Proteomes" id="UP000285579"/>
    </source>
</evidence>
<dbReference type="EMBL" id="QXUI01000002">
    <property type="protein sequence ID" value="RIM93363.1"/>
    <property type="molecule type" value="Genomic_DNA"/>
</dbReference>
<keyword evidence="1" id="KW-0812">Transmembrane</keyword>
<comment type="caution">
    <text evidence="2">The sequence shown here is derived from an EMBL/GenBank/DDBJ whole genome shotgun (WGS) entry which is preliminary data.</text>
</comment>
<reference evidence="2 3" key="1">
    <citation type="journal article" date="2016" name="Front. Microbiol.">
        <title>Comprehensive Phylogenetic Analysis of Bovine Non-aureus Staphylococci Species Based on Whole-Genome Sequencing.</title>
        <authorList>
            <person name="Naushad S."/>
            <person name="Barkema H.W."/>
            <person name="Luby C."/>
            <person name="Condas L.A."/>
            <person name="Nobrega D.B."/>
            <person name="Carson D.A."/>
            <person name="De Buck J."/>
        </authorList>
    </citation>
    <scope>NUCLEOTIDE SEQUENCE [LARGE SCALE GENOMIC DNA]</scope>
    <source>
        <strain evidence="2 3">SNUC 1349</strain>
    </source>
</reference>
<name>A0AAQ0RYD4_STAXY</name>
<dbReference type="InterPro" id="IPR009881">
    <property type="entry name" value="DUF1433"/>
</dbReference>
<dbReference type="AlphaFoldDB" id="A0AAQ0RYD4"/>
<keyword evidence="1" id="KW-0472">Membrane</keyword>
<sequence>MNKKVLCTLIIFISIILIIGGVYLKMKHDEKKEREQQYYDGQKKRIELFMKYNVKGFKKIHFSEIKKNPMDGYDISGNINDDEDISFTAGIRSTENFQFDGDITSSAKLEKMYKKDLKSVSEIKKEQENKRDEN</sequence>
<dbReference type="Gene3D" id="3.10.450.130">
    <property type="entry name" value="folded 79 residue fragment of lin0334 like domains"/>
    <property type="match status" value="1"/>
</dbReference>
<organism evidence="2 3">
    <name type="scientific">Staphylococcus xylosus</name>
    <dbReference type="NCBI Taxonomy" id="1288"/>
    <lineage>
        <taxon>Bacteria</taxon>
        <taxon>Bacillati</taxon>
        <taxon>Bacillota</taxon>
        <taxon>Bacilli</taxon>
        <taxon>Bacillales</taxon>
        <taxon>Staphylococcaceae</taxon>
        <taxon>Staphylococcus</taxon>
    </lineage>
</organism>
<feature type="transmembrane region" description="Helical" evidence="1">
    <location>
        <begin position="6"/>
        <end position="24"/>
    </location>
</feature>
<accession>A0AAQ0RYD4</accession>
<evidence type="ECO:0000256" key="1">
    <source>
        <dbReference type="SAM" id="Phobius"/>
    </source>
</evidence>
<protein>
    <submittedName>
        <fullName evidence="2">DUF1433 domain-containing protein</fullName>
    </submittedName>
</protein>
<dbReference type="Proteomes" id="UP000285579">
    <property type="component" value="Unassembled WGS sequence"/>
</dbReference>
<dbReference type="Pfam" id="PF07252">
    <property type="entry name" value="DUF1433"/>
    <property type="match status" value="1"/>
</dbReference>
<keyword evidence="1" id="KW-1133">Transmembrane helix</keyword>
<proteinExistence type="predicted"/>
<gene>
    <name evidence="2" type="ORF">BU104_03195</name>
</gene>